<dbReference type="EMBL" id="JBHSAY010000035">
    <property type="protein sequence ID" value="MFC4136902.1"/>
    <property type="molecule type" value="Genomic_DNA"/>
</dbReference>
<evidence type="ECO:0008006" key="3">
    <source>
        <dbReference type="Google" id="ProtNLM"/>
    </source>
</evidence>
<dbReference type="InterPro" id="IPR036390">
    <property type="entry name" value="WH_DNA-bd_sf"/>
</dbReference>
<dbReference type="SUPFAM" id="SSF46785">
    <property type="entry name" value="Winged helix' DNA-binding domain"/>
    <property type="match status" value="1"/>
</dbReference>
<sequence>MLELARPSTAEAALCWPLLGSHSAPRQRIFDALLAGPKRVWTVSALASEVPDVSVEAVRTTLYLMMGDQLVEVLPGQRNLTLRLTRRGIDVISEIIERWAAAEEGAE</sequence>
<organism evidence="1 2">
    <name type="scientific">Hamadaea flava</name>
    <dbReference type="NCBI Taxonomy" id="1742688"/>
    <lineage>
        <taxon>Bacteria</taxon>
        <taxon>Bacillati</taxon>
        <taxon>Actinomycetota</taxon>
        <taxon>Actinomycetes</taxon>
        <taxon>Micromonosporales</taxon>
        <taxon>Micromonosporaceae</taxon>
        <taxon>Hamadaea</taxon>
    </lineage>
</organism>
<protein>
    <recommendedName>
        <fullName evidence="3">ArsR family transcriptional regulator</fullName>
    </recommendedName>
</protein>
<gene>
    <name evidence="1" type="ORF">ACFOZ4_40390</name>
</gene>
<evidence type="ECO:0000313" key="2">
    <source>
        <dbReference type="Proteomes" id="UP001595816"/>
    </source>
</evidence>
<dbReference type="RefSeq" id="WP_253762076.1">
    <property type="nucleotide sequence ID" value="NZ_JAMZDZ010000001.1"/>
</dbReference>
<name>A0ABV8M2R6_9ACTN</name>
<accession>A0ABV8M2R6</accession>
<evidence type="ECO:0000313" key="1">
    <source>
        <dbReference type="EMBL" id="MFC4136902.1"/>
    </source>
</evidence>
<keyword evidence="2" id="KW-1185">Reference proteome</keyword>
<reference evidence="2" key="1">
    <citation type="journal article" date="2019" name="Int. J. Syst. Evol. Microbiol.">
        <title>The Global Catalogue of Microorganisms (GCM) 10K type strain sequencing project: providing services to taxonomists for standard genome sequencing and annotation.</title>
        <authorList>
            <consortium name="The Broad Institute Genomics Platform"/>
            <consortium name="The Broad Institute Genome Sequencing Center for Infectious Disease"/>
            <person name="Wu L."/>
            <person name="Ma J."/>
        </authorList>
    </citation>
    <scope>NUCLEOTIDE SEQUENCE [LARGE SCALE GENOMIC DNA]</scope>
    <source>
        <strain evidence="2">CGMCC 4.7289</strain>
    </source>
</reference>
<proteinExistence type="predicted"/>
<comment type="caution">
    <text evidence="1">The sequence shown here is derived from an EMBL/GenBank/DDBJ whole genome shotgun (WGS) entry which is preliminary data.</text>
</comment>
<dbReference type="Proteomes" id="UP001595816">
    <property type="component" value="Unassembled WGS sequence"/>
</dbReference>